<dbReference type="GO" id="GO:0016020">
    <property type="term" value="C:membrane"/>
    <property type="evidence" value="ECO:0007669"/>
    <property type="project" value="UniProtKB-SubCell"/>
</dbReference>
<dbReference type="PANTHER" id="PTHR33463">
    <property type="entry name" value="NB-ARC DOMAIN-CONTAINING PROTEIN-RELATED"/>
    <property type="match status" value="1"/>
</dbReference>
<evidence type="ECO:0000259" key="16">
    <source>
        <dbReference type="PROSITE" id="PS50011"/>
    </source>
</evidence>
<comment type="caution">
    <text evidence="18">The sequence shown here is derived from an EMBL/GenBank/DDBJ whole genome shotgun (WGS) entry which is preliminary data.</text>
</comment>
<dbReference type="InterPro" id="IPR036388">
    <property type="entry name" value="WH-like_DNA-bd_sf"/>
</dbReference>
<sequence length="2563" mass="290605">MALVARRSDPKEEMHSMDWFSRRSDAFNWFPMHQPSSVVEWEYDVYLSFRAVDTQWGFTLHLYDWLQKGGITTFMDDSDFEAGDVIAPALLKAIEGSSFAIVVLSKNYASSAWCLDELTAICQSMEEILPVFYKVKPSDVRNQKGSFQDAFAKHESSGRYGSEKVKQWRDALTKVANLSGWDTRDYDTEKGLVQDIVESVYSKLQPVVVSQRPDLTKILGTLAGRSGYSTVTTWEKGDFLGNGSFGSVYEGIYNGCFFAVKEVSLLDQGSLGRQRVSQLEQEIALLSQFEHENIVQYYGTEKDESKLYIYMELVTKGSLQKLYQIHHLTDSHVSVYTRQILQGLKYLHDRKVIHRDIRCANLLVHANGSVKLADFGLSKTIKMNDIKSCQGTAYWMAPEVVNHKSQGYGLPADIWSLGCTVLEMLTGMVPYSNLEWMQALWKIGKGDPPLVPDSLSREAQHFIHLCLKVKPDDRPTAAQLLEHPFVNKPLPPTSSGLVSPYNHYGHRYASVPRKTAASLPSSVESSSSSARPWIYDVFLSCRGEDAVRGFTLHLYDRLQKRGITTFMDDLDLQVGDDVSPTLLEAIEGSRFTIVVLSQNYAYSAWCLDELTKICEFMESAYRILPVFYDVDPNDVRNQKGSFQDAFTKHERSGRYEPKKVQLWRDALRRTANLTGWDTRNYITESKCVEDIVEYVWRKVQSVLEVKKVQPIEITTGGFEVFEATRKAMDEVMEVLKDDEVTAIGVYGMGGVGKTTLVKHIAEQSCKNGTFNHVIMAVVSQRPNFQRIQHTLIELLGIKLEESEFGRAATLHKDMLRREKLLIILDDVWESIELSKIGIPSYMELQKCKSKVLLTTRMMNICHVMRCQSMINLSILSKDDSWTLFVRNAGRSFESTTFEGVAKNVAGECAGLPIALRAVARALGDKNLQEWEKAAQQLQKSQSANSLHEDDAFRCIKLSYDYLKDEDSKSCFLLCCLFPEGYDIPTGDLFKYATGKGLFRDADTIEEARGTADSVVMYLKDSSLLLESEKNGCVRMHDVIRATAIMIANSEDGHGFLVIAGCGLKEWPRQGHEGYSAISLMKNDIQKLPGELVCPKLQILLLQQNADLNEIPETFFQSPNELRVLDLSLTNITALPQSFSLLMNLQALYLDFCQRLIDFSVLGKLKKLEILSLRGNVLKELSREIGNLINLRMLDITDGIISKIPSKVISQLHRLEELYMPFRFGNWVRKVEGEGEETDIGFGEVTGLSCLNILKVSLSAKCIPEKLMFRPNWLFFDICIRGDTSSRDITRDISNQGSQHSHKDSRSLSLDTRISALPAWFVREVTVKTEKLLYVKCKWLNNILVEYHHGRLHMLKHLSVIGPSESLEELMNAITWVPVKPVFENLEELHLECVTSLKELCVGKLPPGSLYNLKLLKVHYCPNLGNILLPSKLLHRLPNLENIICRDMSRLEHVFGCQGFEPEQSKLREMTFINLPAIRNICNGPAPRAMFQALKSLFIYHCNFLGCLFSFDTAQVLFQLEDLFVDSCPLLERLIEVRTERVNNKKIILPKLKNLGLEKLPILYSGGATIDIDCPSLEHLYVKECPQFTASASDFQSKNQVQVNDKLHYFGLLGRRTERQHIEAIAESVFSTLRPIETEFTMPMGDFQAFEATRQAMNKVMKALEADEVTAIGVYGMGGVGKSTMVERVCAEVRDNGMFHQVISAVVSQNPDLRKIQGTLADMLGFIFEEETEIGRARRLMQRIRRGNRILVILDNIWERIDLLNIGIPSYYELQRCNSKVLLITRTENVCHAMECQSNISLDVLSEEDSWTLFVNKARMSFESTNLCDVAKKVARACAGLPVALIAVAKALGDKCLDDWKEAARRLEASQPANLEDGKVVFNCIKLSYDFLISDDARSFFLLCCLFPEDYDIQIEELLKYGMGKGLFQDSCTMQDARVTAHLVVKYLKDCSLLLETEQDGCVKMHDVIRDVAIRISWSEDGPLFFVQAGCQLKEWPSISAHEGYSAISLIMSKICMLPEELVCPKLLILFLQSNVWLNEIPEYFFQSLNVLRVLDLSRTRISFLPTSFNTLINLQTLYLDGCLSTIENISILGKLKKLEILSMRELPLVELPKEIGDLSHLRMLDITGDYVDNVPSEVICNLNLLEELYMQCNFADWGSKVEGAGEENIVAFDELTGLSCLNVLKVFISDAKCLPKDVEVEPNWVNFDICISRDPSIRKVSLVSSSSPAFTRALTLDTTINALPGWFINAVTMKAEKLQYIMCWGLDNILVEYDSGRLHALKYLSVIGPNENLKILMNTVTRFWNEPVFQNLEELHLVQVDCLKELCAGELPPGSLCNLRLLKVKHCYELVDALLPSQLLQRLQNLEELICEEIDELEYVFGCEGLEPEQMILTQLMEMRLENLGKLIKIWNGPAPCAIFQNLQSLVVSRCFELENLFTADVAQRLLHLEDLSVELCPMLDNIIEASKDTVDNKIVFPELKNLTLIKLPQLTRFCGSTGSAIKCPLLEYLYVERCPQFSTPDFHSRNKVEPKYPQRLDIVLRRARAEKRRKIKFTEVVQEDSK</sequence>
<evidence type="ECO:0000256" key="8">
    <source>
        <dbReference type="ARBA" id="ARBA00022741"/>
    </source>
</evidence>
<keyword evidence="12" id="KW-1133">Transmembrane helix</keyword>
<dbReference type="Pfam" id="PF00931">
    <property type="entry name" value="NB-ARC"/>
    <property type="match status" value="2"/>
</dbReference>
<dbReference type="FunFam" id="3.40.50.10140:FF:000007">
    <property type="entry name" value="Disease resistance protein (TIR-NBS-LRR class)"/>
    <property type="match status" value="2"/>
</dbReference>
<dbReference type="SMART" id="SM00255">
    <property type="entry name" value="TIR"/>
    <property type="match status" value="2"/>
</dbReference>
<dbReference type="SUPFAM" id="SSF52058">
    <property type="entry name" value="L domain-like"/>
    <property type="match status" value="2"/>
</dbReference>
<dbReference type="SMART" id="SM00369">
    <property type="entry name" value="LRR_TYP"/>
    <property type="match status" value="4"/>
</dbReference>
<dbReference type="GO" id="GO:0005524">
    <property type="term" value="F:ATP binding"/>
    <property type="evidence" value="ECO:0007669"/>
    <property type="project" value="UniProtKB-UniRule"/>
</dbReference>
<keyword evidence="10" id="KW-0611">Plant defense</keyword>
<reference evidence="18 19" key="1">
    <citation type="journal article" date="2018" name="Nat. Genet.">
        <title>The Rosa genome provides new insights in the design of modern roses.</title>
        <authorList>
            <person name="Bendahmane M."/>
        </authorList>
    </citation>
    <scope>NUCLEOTIDE SEQUENCE [LARGE SCALE GENOMIC DNA]</scope>
    <source>
        <strain evidence="19">cv. Old Blush</strain>
    </source>
</reference>
<dbReference type="PROSITE" id="PS00107">
    <property type="entry name" value="PROTEIN_KINASE_ATP"/>
    <property type="match status" value="1"/>
</dbReference>
<keyword evidence="8 15" id="KW-0547">Nucleotide-binding</keyword>
<name>A0A2P6QMQ7_ROSCH</name>
<keyword evidence="9 18" id="KW-0418">Kinase</keyword>
<dbReference type="Pfam" id="PF01582">
    <property type="entry name" value="TIR"/>
    <property type="match status" value="2"/>
</dbReference>
<keyword evidence="5 18" id="KW-0808">Transferase</keyword>
<dbReference type="GO" id="GO:0043531">
    <property type="term" value="F:ADP binding"/>
    <property type="evidence" value="ECO:0007669"/>
    <property type="project" value="InterPro"/>
</dbReference>
<dbReference type="EMBL" id="PDCK01000043">
    <property type="protein sequence ID" value="PRQ35457.1"/>
    <property type="molecule type" value="Genomic_DNA"/>
</dbReference>
<dbReference type="InterPro" id="IPR042197">
    <property type="entry name" value="Apaf_helical"/>
</dbReference>
<dbReference type="InterPro" id="IPR020635">
    <property type="entry name" value="Tyr_kinase_cat_dom"/>
</dbReference>
<evidence type="ECO:0000256" key="12">
    <source>
        <dbReference type="ARBA" id="ARBA00022989"/>
    </source>
</evidence>
<dbReference type="PROSITE" id="PS00109">
    <property type="entry name" value="PROTEIN_KINASE_TYR"/>
    <property type="match status" value="1"/>
</dbReference>
<dbReference type="InterPro" id="IPR000719">
    <property type="entry name" value="Prot_kinase_dom"/>
</dbReference>
<dbReference type="InterPro" id="IPR011009">
    <property type="entry name" value="Kinase-like_dom_sf"/>
</dbReference>
<dbReference type="Gene3D" id="1.10.10.10">
    <property type="entry name" value="Winged helix-like DNA-binding domain superfamily/Winged helix DNA-binding domain"/>
    <property type="match status" value="2"/>
</dbReference>
<dbReference type="Proteomes" id="UP000238479">
    <property type="component" value="Chromosome 5"/>
</dbReference>
<keyword evidence="7" id="KW-0677">Repeat</keyword>
<evidence type="ECO:0000256" key="11">
    <source>
        <dbReference type="ARBA" id="ARBA00022840"/>
    </source>
</evidence>
<dbReference type="Gene3D" id="3.40.50.300">
    <property type="entry name" value="P-loop containing nucleotide triphosphate hydrolases"/>
    <property type="match status" value="2"/>
</dbReference>
<keyword evidence="14" id="KW-0472">Membrane</keyword>
<keyword evidence="19" id="KW-1185">Reference proteome</keyword>
<dbReference type="FunFam" id="1.10.510.10:FF:000359">
    <property type="entry name" value="Mitogen-activated protein kinase 1, putative, expressed"/>
    <property type="match status" value="1"/>
</dbReference>
<evidence type="ECO:0000256" key="7">
    <source>
        <dbReference type="ARBA" id="ARBA00022737"/>
    </source>
</evidence>
<gene>
    <name evidence="18" type="ORF">RchiOBHm_Chr5g0080241</name>
</gene>
<feature type="binding site" evidence="15">
    <location>
        <position position="261"/>
    </location>
    <ligand>
        <name>ATP</name>
        <dbReference type="ChEBI" id="CHEBI:30616"/>
    </ligand>
</feature>
<feature type="domain" description="Protein kinase" evidence="16">
    <location>
        <begin position="234"/>
        <end position="486"/>
    </location>
</feature>
<evidence type="ECO:0000256" key="3">
    <source>
        <dbReference type="ARBA" id="ARBA00022527"/>
    </source>
</evidence>
<dbReference type="Pfam" id="PF23247">
    <property type="entry name" value="LRR_RPS2"/>
    <property type="match status" value="2"/>
</dbReference>
<comment type="similarity">
    <text evidence="2">Belongs to the disease resistance NB-LRR family.</text>
</comment>
<organism evidence="18 19">
    <name type="scientific">Rosa chinensis</name>
    <name type="common">China rose</name>
    <dbReference type="NCBI Taxonomy" id="74649"/>
    <lineage>
        <taxon>Eukaryota</taxon>
        <taxon>Viridiplantae</taxon>
        <taxon>Streptophyta</taxon>
        <taxon>Embryophyta</taxon>
        <taxon>Tracheophyta</taxon>
        <taxon>Spermatophyta</taxon>
        <taxon>Magnoliopsida</taxon>
        <taxon>eudicotyledons</taxon>
        <taxon>Gunneridae</taxon>
        <taxon>Pentapetalae</taxon>
        <taxon>rosids</taxon>
        <taxon>fabids</taxon>
        <taxon>Rosales</taxon>
        <taxon>Rosaceae</taxon>
        <taxon>Rosoideae</taxon>
        <taxon>Rosoideae incertae sedis</taxon>
        <taxon>Rosa</taxon>
    </lineage>
</organism>
<evidence type="ECO:0000256" key="15">
    <source>
        <dbReference type="PROSITE-ProRule" id="PRU10141"/>
    </source>
</evidence>
<dbReference type="InterPro" id="IPR057135">
    <property type="entry name" value="At4g27190-like_LRR"/>
</dbReference>
<dbReference type="GO" id="GO:0004713">
    <property type="term" value="F:protein tyrosine kinase activity"/>
    <property type="evidence" value="ECO:0007669"/>
    <property type="project" value="InterPro"/>
</dbReference>
<evidence type="ECO:0000256" key="4">
    <source>
        <dbReference type="ARBA" id="ARBA00022614"/>
    </source>
</evidence>
<protein>
    <submittedName>
        <fullName evidence="18">Putative mitogen-activated protein kinase kinase kinase STE-STE11 family</fullName>
        <ecNumber evidence="18">2.7.11.25</ecNumber>
    </submittedName>
</protein>
<dbReference type="SUPFAM" id="SSF56112">
    <property type="entry name" value="Protein kinase-like (PK-like)"/>
    <property type="match status" value="1"/>
</dbReference>
<dbReference type="SMART" id="SM00382">
    <property type="entry name" value="AAA"/>
    <property type="match status" value="2"/>
</dbReference>
<evidence type="ECO:0000259" key="17">
    <source>
        <dbReference type="PROSITE" id="PS50104"/>
    </source>
</evidence>
<keyword evidence="4" id="KW-0433">Leucine-rich repeat</keyword>
<evidence type="ECO:0000256" key="13">
    <source>
        <dbReference type="ARBA" id="ARBA00023027"/>
    </source>
</evidence>
<dbReference type="PRINTS" id="PR00364">
    <property type="entry name" value="DISEASERSIST"/>
</dbReference>
<evidence type="ECO:0000256" key="14">
    <source>
        <dbReference type="ARBA" id="ARBA00023136"/>
    </source>
</evidence>
<dbReference type="InterPro" id="IPR002182">
    <property type="entry name" value="NB-ARC"/>
</dbReference>
<dbReference type="PANTHER" id="PTHR33463:SF203">
    <property type="entry name" value="AAA+ ATPASE DOMAIN-CONTAINING PROTEIN"/>
    <property type="match status" value="1"/>
</dbReference>
<keyword evidence="13" id="KW-0520">NAD</keyword>
<dbReference type="Gene3D" id="1.10.510.10">
    <property type="entry name" value="Transferase(Phosphotransferase) domain 1"/>
    <property type="match status" value="1"/>
</dbReference>
<keyword evidence="6" id="KW-0812">Transmembrane</keyword>
<evidence type="ECO:0000256" key="6">
    <source>
        <dbReference type="ARBA" id="ARBA00022692"/>
    </source>
</evidence>
<dbReference type="SUPFAM" id="SSF52200">
    <property type="entry name" value="Toll/Interleukin receptor TIR domain"/>
    <property type="match status" value="2"/>
</dbReference>
<dbReference type="Pfam" id="PF00069">
    <property type="entry name" value="Pkinase"/>
    <property type="match status" value="1"/>
</dbReference>
<dbReference type="InterPro" id="IPR003591">
    <property type="entry name" value="Leu-rich_rpt_typical-subtyp"/>
</dbReference>
<dbReference type="GO" id="GO:0006952">
    <property type="term" value="P:defense response"/>
    <property type="evidence" value="ECO:0007669"/>
    <property type="project" value="UniProtKB-KW"/>
</dbReference>
<dbReference type="InterPro" id="IPR035897">
    <property type="entry name" value="Toll_tir_struct_dom_sf"/>
</dbReference>
<dbReference type="Gene3D" id="3.80.10.10">
    <property type="entry name" value="Ribonuclease Inhibitor"/>
    <property type="match status" value="4"/>
</dbReference>
<evidence type="ECO:0000313" key="19">
    <source>
        <dbReference type="Proteomes" id="UP000238479"/>
    </source>
</evidence>
<feature type="domain" description="TIR" evidence="17">
    <location>
        <begin position="533"/>
        <end position="703"/>
    </location>
</feature>
<keyword evidence="11 15" id="KW-0067">ATP-binding</keyword>
<dbReference type="Gramene" id="PRQ35457">
    <property type="protein sequence ID" value="PRQ35457"/>
    <property type="gene ID" value="RchiOBHm_Chr5g0080241"/>
</dbReference>
<dbReference type="GO" id="GO:0004709">
    <property type="term" value="F:MAP kinase kinase kinase activity"/>
    <property type="evidence" value="ECO:0007669"/>
    <property type="project" value="UniProtKB-EC"/>
</dbReference>
<evidence type="ECO:0000256" key="5">
    <source>
        <dbReference type="ARBA" id="ARBA00022679"/>
    </source>
</evidence>
<dbReference type="InterPro" id="IPR008266">
    <property type="entry name" value="Tyr_kinase_AS"/>
</dbReference>
<dbReference type="InterPro" id="IPR003593">
    <property type="entry name" value="AAA+_ATPase"/>
</dbReference>
<evidence type="ECO:0000256" key="1">
    <source>
        <dbReference type="ARBA" id="ARBA00004370"/>
    </source>
</evidence>
<keyword evidence="3" id="KW-0723">Serine/threonine-protein kinase</keyword>
<dbReference type="InterPro" id="IPR050905">
    <property type="entry name" value="Plant_NBS-LRR"/>
</dbReference>
<dbReference type="SUPFAM" id="SSF52540">
    <property type="entry name" value="P-loop containing nucleoside triphosphate hydrolases"/>
    <property type="match status" value="2"/>
</dbReference>
<dbReference type="STRING" id="74649.A0A2P6QMQ7"/>
<dbReference type="FunFam" id="3.40.50.300:FF:001091">
    <property type="entry name" value="Probable disease resistance protein At1g61300"/>
    <property type="match status" value="1"/>
</dbReference>
<dbReference type="PROSITE" id="PS50011">
    <property type="entry name" value="PROTEIN_KINASE_DOM"/>
    <property type="match status" value="1"/>
</dbReference>
<evidence type="ECO:0000313" key="18">
    <source>
        <dbReference type="EMBL" id="PRQ35457.1"/>
    </source>
</evidence>
<accession>A0A2P6QMQ7</accession>
<dbReference type="InterPro" id="IPR000157">
    <property type="entry name" value="TIR_dom"/>
</dbReference>
<dbReference type="Pfam" id="PF13855">
    <property type="entry name" value="LRR_8"/>
    <property type="match status" value="2"/>
</dbReference>
<dbReference type="SMART" id="SM00219">
    <property type="entry name" value="TyrKc"/>
    <property type="match status" value="1"/>
</dbReference>
<dbReference type="InterPro" id="IPR027417">
    <property type="entry name" value="P-loop_NTPase"/>
</dbReference>
<comment type="subcellular location">
    <subcellularLocation>
        <location evidence="1">Membrane</location>
    </subcellularLocation>
</comment>
<dbReference type="Gene3D" id="1.10.8.430">
    <property type="entry name" value="Helical domain of apoptotic protease-activating factors"/>
    <property type="match status" value="2"/>
</dbReference>
<evidence type="ECO:0000256" key="9">
    <source>
        <dbReference type="ARBA" id="ARBA00022777"/>
    </source>
</evidence>
<dbReference type="InterPro" id="IPR032675">
    <property type="entry name" value="LRR_dom_sf"/>
</dbReference>
<evidence type="ECO:0000256" key="10">
    <source>
        <dbReference type="ARBA" id="ARBA00022821"/>
    </source>
</evidence>
<dbReference type="InterPro" id="IPR001611">
    <property type="entry name" value="Leu-rich_rpt"/>
</dbReference>
<evidence type="ECO:0000256" key="2">
    <source>
        <dbReference type="ARBA" id="ARBA00008894"/>
    </source>
</evidence>
<dbReference type="GO" id="GO:1902065">
    <property type="term" value="P:response to L-glutamate"/>
    <property type="evidence" value="ECO:0007669"/>
    <property type="project" value="UniProtKB-ARBA"/>
</dbReference>
<dbReference type="PROSITE" id="PS50104">
    <property type="entry name" value="TIR"/>
    <property type="match status" value="2"/>
</dbReference>
<proteinExistence type="inferred from homology"/>
<dbReference type="InterPro" id="IPR017441">
    <property type="entry name" value="Protein_kinase_ATP_BS"/>
</dbReference>
<dbReference type="OMA" id="GFTLHLY"/>
<feature type="domain" description="TIR" evidence="17">
    <location>
        <begin position="41"/>
        <end position="204"/>
    </location>
</feature>
<dbReference type="Gene3D" id="3.40.50.10140">
    <property type="entry name" value="Toll/interleukin-1 receptor homology (TIR) domain"/>
    <property type="match status" value="2"/>
</dbReference>
<dbReference type="EC" id="2.7.11.25" evidence="18"/>